<dbReference type="GO" id="GO:0016705">
    <property type="term" value="F:oxidoreductase activity, acting on paired donors, with incorporation or reduction of molecular oxygen"/>
    <property type="evidence" value="ECO:0007669"/>
    <property type="project" value="InterPro"/>
</dbReference>
<dbReference type="InterPro" id="IPR036396">
    <property type="entry name" value="Cyt_P450_sf"/>
</dbReference>
<organism evidence="9 10">
    <name type="scientific">Lophiotrema nucula</name>
    <dbReference type="NCBI Taxonomy" id="690887"/>
    <lineage>
        <taxon>Eukaryota</taxon>
        <taxon>Fungi</taxon>
        <taxon>Dikarya</taxon>
        <taxon>Ascomycota</taxon>
        <taxon>Pezizomycotina</taxon>
        <taxon>Dothideomycetes</taxon>
        <taxon>Pleosporomycetidae</taxon>
        <taxon>Pleosporales</taxon>
        <taxon>Lophiotremataceae</taxon>
        <taxon>Lophiotrema</taxon>
    </lineage>
</organism>
<accession>A0A6A5ZVQ5</accession>
<dbReference type="CDD" id="cd11058">
    <property type="entry name" value="CYP60B-like"/>
    <property type="match status" value="1"/>
</dbReference>
<dbReference type="PRINTS" id="PR00385">
    <property type="entry name" value="P450"/>
</dbReference>
<keyword evidence="10" id="KW-1185">Reference proteome</keyword>
<dbReference type="SUPFAM" id="SSF48264">
    <property type="entry name" value="Cytochrome P450"/>
    <property type="match status" value="1"/>
</dbReference>
<evidence type="ECO:0000256" key="2">
    <source>
        <dbReference type="ARBA" id="ARBA00010617"/>
    </source>
</evidence>
<dbReference type="Proteomes" id="UP000799770">
    <property type="component" value="Unassembled WGS sequence"/>
</dbReference>
<evidence type="ECO:0000256" key="5">
    <source>
        <dbReference type="ARBA" id="ARBA00023004"/>
    </source>
</evidence>
<keyword evidence="8" id="KW-1133">Transmembrane helix</keyword>
<evidence type="ECO:0000256" key="7">
    <source>
        <dbReference type="RuleBase" id="RU000461"/>
    </source>
</evidence>
<dbReference type="InterPro" id="IPR001128">
    <property type="entry name" value="Cyt_P450"/>
</dbReference>
<evidence type="ECO:0000256" key="4">
    <source>
        <dbReference type="ARBA" id="ARBA00022723"/>
    </source>
</evidence>
<name>A0A6A5ZVQ5_9PLEO</name>
<dbReference type="Gene3D" id="1.10.630.10">
    <property type="entry name" value="Cytochrome P450"/>
    <property type="match status" value="1"/>
</dbReference>
<comment type="cofactor">
    <cofactor evidence="1 6">
        <name>heme</name>
        <dbReference type="ChEBI" id="CHEBI:30413"/>
    </cofactor>
</comment>
<dbReference type="PROSITE" id="PS00086">
    <property type="entry name" value="CYTOCHROME_P450"/>
    <property type="match status" value="1"/>
</dbReference>
<dbReference type="InterPro" id="IPR050121">
    <property type="entry name" value="Cytochrome_P450_monoxygenase"/>
</dbReference>
<dbReference type="GO" id="GO:0005506">
    <property type="term" value="F:iron ion binding"/>
    <property type="evidence" value="ECO:0007669"/>
    <property type="project" value="InterPro"/>
</dbReference>
<evidence type="ECO:0000256" key="1">
    <source>
        <dbReference type="ARBA" id="ARBA00001971"/>
    </source>
</evidence>
<evidence type="ECO:0000256" key="3">
    <source>
        <dbReference type="ARBA" id="ARBA00022617"/>
    </source>
</evidence>
<dbReference type="Pfam" id="PF00067">
    <property type="entry name" value="p450"/>
    <property type="match status" value="1"/>
</dbReference>
<protein>
    <submittedName>
        <fullName evidence="9">Putative benzoate 4-monooxygenase cytochrome P450</fullName>
    </submittedName>
</protein>
<dbReference type="InterPro" id="IPR017972">
    <property type="entry name" value="Cyt_P450_CS"/>
</dbReference>
<evidence type="ECO:0000256" key="8">
    <source>
        <dbReference type="SAM" id="Phobius"/>
    </source>
</evidence>
<dbReference type="EMBL" id="ML977310">
    <property type="protein sequence ID" value="KAF2122857.1"/>
    <property type="molecule type" value="Genomic_DNA"/>
</dbReference>
<proteinExistence type="inferred from homology"/>
<dbReference type="AlphaFoldDB" id="A0A6A5ZVQ5"/>
<gene>
    <name evidence="9" type="ORF">BDV96DRAFT_608699</name>
</gene>
<dbReference type="PANTHER" id="PTHR24305:SF210">
    <property type="entry name" value="CYTOCHROME P450 MONOOXYGENASE ASQL-RELATED"/>
    <property type="match status" value="1"/>
</dbReference>
<keyword evidence="8" id="KW-0812">Transmembrane</keyword>
<feature type="binding site" description="axial binding residue" evidence="6">
    <location>
        <position position="474"/>
    </location>
    <ligand>
        <name>heme</name>
        <dbReference type="ChEBI" id="CHEBI:30413"/>
    </ligand>
    <ligandPart>
        <name>Fe</name>
        <dbReference type="ChEBI" id="CHEBI:18248"/>
    </ligandPart>
</feature>
<evidence type="ECO:0000313" key="10">
    <source>
        <dbReference type="Proteomes" id="UP000799770"/>
    </source>
</evidence>
<dbReference type="PANTHER" id="PTHR24305">
    <property type="entry name" value="CYTOCHROME P450"/>
    <property type="match status" value="1"/>
</dbReference>
<keyword evidence="8" id="KW-0472">Membrane</keyword>
<comment type="similarity">
    <text evidence="2 7">Belongs to the cytochrome P450 family.</text>
</comment>
<sequence>MRDMIAAQSPIAMSCLETGCSKFGVTPGGGGAAGIIIICSGVGGAGAAVGPAPGRADDAMTYIVYSACVAIYNVTFHPLAKFPGPKIRGAFKFPMLWSLFKGSSVRETKAFHDTYGRVVRIAPDHLSFNTARAFKDIYGTRPGKKQLPKDDECDADHARIRKTISYAFSDTALREQEQLLTAHTTHLVQKLKELIKGVDDGRVNMMDYYNFLTFDVIGDLCLGEPFGAIASGEYHEWIVQIFQGLKFWRILRFGNAYPILGYFFKFVMTVVPSIEEMRDSFFKLPRVKVEKRLATETNRKDFVSYILRYNEDDERGMNREEVVDTASILIVGGSETTATILCGLTYYLLVTPRVMQKLQDEIRSTFSSEADIHLRTLTRLPYLDAVVEEALRMYPPASSIFPRRTPSEGDEIDGYYVPGNTSVGVHQFATYRSEKNFTHPDEFIPERWLKDGPEEYRNDDRAAFQPFHLGPRGCIGKNLAYFEIKSTIARLVWNFEMQLCKESKSWINQNVFLVWEKGPLWVQFRERKI</sequence>
<dbReference type="PRINTS" id="PR00463">
    <property type="entry name" value="EP450I"/>
</dbReference>
<keyword evidence="5 6" id="KW-0408">Iron</keyword>
<reference evidence="9" key="1">
    <citation type="journal article" date="2020" name="Stud. Mycol.">
        <title>101 Dothideomycetes genomes: a test case for predicting lifestyles and emergence of pathogens.</title>
        <authorList>
            <person name="Haridas S."/>
            <person name="Albert R."/>
            <person name="Binder M."/>
            <person name="Bloem J."/>
            <person name="Labutti K."/>
            <person name="Salamov A."/>
            <person name="Andreopoulos B."/>
            <person name="Baker S."/>
            <person name="Barry K."/>
            <person name="Bills G."/>
            <person name="Bluhm B."/>
            <person name="Cannon C."/>
            <person name="Castanera R."/>
            <person name="Culley D."/>
            <person name="Daum C."/>
            <person name="Ezra D."/>
            <person name="Gonzalez J."/>
            <person name="Henrissat B."/>
            <person name="Kuo A."/>
            <person name="Liang C."/>
            <person name="Lipzen A."/>
            <person name="Lutzoni F."/>
            <person name="Magnuson J."/>
            <person name="Mondo S."/>
            <person name="Nolan M."/>
            <person name="Ohm R."/>
            <person name="Pangilinan J."/>
            <person name="Park H.-J."/>
            <person name="Ramirez L."/>
            <person name="Alfaro M."/>
            <person name="Sun H."/>
            <person name="Tritt A."/>
            <person name="Yoshinaga Y."/>
            <person name="Zwiers L.-H."/>
            <person name="Turgeon B."/>
            <person name="Goodwin S."/>
            <person name="Spatafora J."/>
            <person name="Crous P."/>
            <person name="Grigoriev I."/>
        </authorList>
    </citation>
    <scope>NUCLEOTIDE SEQUENCE</scope>
    <source>
        <strain evidence="9">CBS 627.86</strain>
    </source>
</reference>
<dbReference type="PROSITE" id="PS51257">
    <property type="entry name" value="PROKAR_LIPOPROTEIN"/>
    <property type="match status" value="1"/>
</dbReference>
<keyword evidence="3 6" id="KW-0349">Heme</keyword>
<evidence type="ECO:0000313" key="9">
    <source>
        <dbReference type="EMBL" id="KAF2122857.1"/>
    </source>
</evidence>
<keyword evidence="7" id="KW-0560">Oxidoreductase</keyword>
<feature type="transmembrane region" description="Helical" evidence="8">
    <location>
        <begin position="256"/>
        <end position="274"/>
    </location>
</feature>
<keyword evidence="7 9" id="KW-0503">Monooxygenase</keyword>
<dbReference type="InterPro" id="IPR002401">
    <property type="entry name" value="Cyt_P450_E_grp-I"/>
</dbReference>
<dbReference type="GO" id="GO:0004497">
    <property type="term" value="F:monooxygenase activity"/>
    <property type="evidence" value="ECO:0007669"/>
    <property type="project" value="UniProtKB-KW"/>
</dbReference>
<feature type="transmembrane region" description="Helical" evidence="8">
    <location>
        <begin position="326"/>
        <end position="349"/>
    </location>
</feature>
<dbReference type="GO" id="GO:0020037">
    <property type="term" value="F:heme binding"/>
    <property type="evidence" value="ECO:0007669"/>
    <property type="project" value="InterPro"/>
</dbReference>
<evidence type="ECO:0000256" key="6">
    <source>
        <dbReference type="PIRSR" id="PIRSR602401-1"/>
    </source>
</evidence>
<keyword evidence="4 6" id="KW-0479">Metal-binding</keyword>
<dbReference type="OrthoDB" id="1470350at2759"/>